<name>A0A9W6KJE2_9ACTN</name>
<proteinExistence type="predicted"/>
<protein>
    <submittedName>
        <fullName evidence="1">Uncharacterized protein</fullName>
    </submittedName>
</protein>
<sequence>MVMSIVAAAAIVPCVWLLGSLAGVAAKAAAGEARIHLTVRRLTRESLG</sequence>
<dbReference type="AlphaFoldDB" id="A0A9W6KJE2"/>
<organism evidence="1 2">
    <name type="scientific">Dactylosporangium matsuzakiense</name>
    <dbReference type="NCBI Taxonomy" id="53360"/>
    <lineage>
        <taxon>Bacteria</taxon>
        <taxon>Bacillati</taxon>
        <taxon>Actinomycetota</taxon>
        <taxon>Actinomycetes</taxon>
        <taxon>Micromonosporales</taxon>
        <taxon>Micromonosporaceae</taxon>
        <taxon>Dactylosporangium</taxon>
    </lineage>
</organism>
<reference evidence="1" key="2">
    <citation type="submission" date="2023-01" db="EMBL/GenBank/DDBJ databases">
        <authorList>
            <person name="Sun Q."/>
            <person name="Evtushenko L."/>
        </authorList>
    </citation>
    <scope>NUCLEOTIDE SEQUENCE</scope>
    <source>
        <strain evidence="1">VKM Ac-1321</strain>
    </source>
</reference>
<comment type="caution">
    <text evidence="1">The sequence shown here is derived from an EMBL/GenBank/DDBJ whole genome shotgun (WGS) entry which is preliminary data.</text>
</comment>
<accession>A0A9W6KJE2</accession>
<evidence type="ECO:0000313" key="1">
    <source>
        <dbReference type="EMBL" id="GLL03182.1"/>
    </source>
</evidence>
<dbReference type="Proteomes" id="UP001143480">
    <property type="component" value="Unassembled WGS sequence"/>
</dbReference>
<reference evidence="1" key="1">
    <citation type="journal article" date="2014" name="Int. J. Syst. Evol. Microbiol.">
        <title>Complete genome sequence of Corynebacterium casei LMG S-19264T (=DSM 44701T), isolated from a smear-ripened cheese.</title>
        <authorList>
            <consortium name="US DOE Joint Genome Institute (JGI-PGF)"/>
            <person name="Walter F."/>
            <person name="Albersmeier A."/>
            <person name="Kalinowski J."/>
            <person name="Ruckert C."/>
        </authorList>
    </citation>
    <scope>NUCLEOTIDE SEQUENCE</scope>
    <source>
        <strain evidence="1">VKM Ac-1321</strain>
    </source>
</reference>
<dbReference type="EMBL" id="BSFP01000030">
    <property type="protein sequence ID" value="GLL03182.1"/>
    <property type="molecule type" value="Genomic_DNA"/>
</dbReference>
<gene>
    <name evidence="1" type="ORF">GCM10017581_049250</name>
</gene>
<keyword evidence="2" id="KW-1185">Reference proteome</keyword>
<evidence type="ECO:0000313" key="2">
    <source>
        <dbReference type="Proteomes" id="UP001143480"/>
    </source>
</evidence>
<dbReference type="RefSeq" id="WP_223104451.1">
    <property type="nucleotide sequence ID" value="NZ_BAAAXA010000001.1"/>
</dbReference>